<dbReference type="Gene3D" id="3.40.50.300">
    <property type="entry name" value="P-loop containing nucleotide triphosphate hydrolases"/>
    <property type="match status" value="1"/>
</dbReference>
<proteinExistence type="predicted"/>
<dbReference type="Proteomes" id="UP000242705">
    <property type="component" value="Unassembled WGS sequence"/>
</dbReference>
<dbReference type="SUPFAM" id="SSF52540">
    <property type="entry name" value="P-loop containing nucleoside triphosphate hydrolases"/>
    <property type="match status" value="1"/>
</dbReference>
<evidence type="ECO:0000259" key="3">
    <source>
        <dbReference type="Pfam" id="PF13476"/>
    </source>
</evidence>
<dbReference type="GO" id="GO:0005524">
    <property type="term" value="F:ATP binding"/>
    <property type="evidence" value="ECO:0007669"/>
    <property type="project" value="InterPro"/>
</dbReference>
<dbReference type="InterPro" id="IPR003959">
    <property type="entry name" value="ATPase_AAA_core"/>
</dbReference>
<name>A0A2T2WRR1_SULTH</name>
<protein>
    <submittedName>
        <fullName evidence="4">DUF3696 domain-containing protein</fullName>
    </submittedName>
</protein>
<reference evidence="4 5" key="1">
    <citation type="journal article" date="2014" name="BMC Genomics">
        <title>Comparison of environmental and isolate Sulfobacillus genomes reveals diverse carbon, sulfur, nitrogen, and hydrogen metabolisms.</title>
        <authorList>
            <person name="Justice N.B."/>
            <person name="Norman A."/>
            <person name="Brown C.T."/>
            <person name="Singh A."/>
            <person name="Thomas B.C."/>
            <person name="Banfield J.F."/>
        </authorList>
    </citation>
    <scope>NUCLEOTIDE SEQUENCE [LARGE SCALE GENOMIC DNA]</scope>
    <source>
        <strain evidence="4">AMDSBA5</strain>
    </source>
</reference>
<feature type="domain" description="DUF3696" evidence="1">
    <location>
        <begin position="590"/>
        <end position="636"/>
    </location>
</feature>
<accession>A0A2T2WRR1</accession>
<dbReference type="InterPro" id="IPR051396">
    <property type="entry name" value="Bact_Antivir_Def_Nuclease"/>
</dbReference>
<dbReference type="InterPro" id="IPR022532">
    <property type="entry name" value="DUF3696"/>
</dbReference>
<dbReference type="InterPro" id="IPR027417">
    <property type="entry name" value="P-loop_NTPase"/>
</dbReference>
<dbReference type="EMBL" id="PXYX01000040">
    <property type="protein sequence ID" value="PSR24922.1"/>
    <property type="molecule type" value="Genomic_DNA"/>
</dbReference>
<dbReference type="Pfam" id="PF12476">
    <property type="entry name" value="DUF3696"/>
    <property type="match status" value="1"/>
</dbReference>
<dbReference type="PANTHER" id="PTHR43581">
    <property type="entry name" value="ATP/GTP PHOSPHATASE"/>
    <property type="match status" value="1"/>
</dbReference>
<evidence type="ECO:0000313" key="4">
    <source>
        <dbReference type="EMBL" id="PSR24922.1"/>
    </source>
</evidence>
<evidence type="ECO:0000259" key="1">
    <source>
        <dbReference type="Pfam" id="PF12476"/>
    </source>
</evidence>
<feature type="domain" description="ATPase AAA-type core" evidence="2">
    <location>
        <begin position="474"/>
        <end position="578"/>
    </location>
</feature>
<evidence type="ECO:0000259" key="2">
    <source>
        <dbReference type="Pfam" id="PF13304"/>
    </source>
</evidence>
<dbReference type="AlphaFoldDB" id="A0A2T2WRR1"/>
<dbReference type="Pfam" id="PF13304">
    <property type="entry name" value="AAA_21"/>
    <property type="match status" value="1"/>
</dbReference>
<dbReference type="GO" id="GO:0016887">
    <property type="term" value="F:ATP hydrolysis activity"/>
    <property type="evidence" value="ECO:0007669"/>
    <property type="project" value="InterPro"/>
</dbReference>
<dbReference type="GO" id="GO:0006302">
    <property type="term" value="P:double-strand break repair"/>
    <property type="evidence" value="ECO:0007669"/>
    <property type="project" value="InterPro"/>
</dbReference>
<gene>
    <name evidence="4" type="ORF">C7B47_13680</name>
</gene>
<dbReference type="Pfam" id="PF13476">
    <property type="entry name" value="AAA_23"/>
    <property type="match status" value="1"/>
</dbReference>
<organism evidence="4 5">
    <name type="scientific">Sulfobacillus thermosulfidooxidans</name>
    <dbReference type="NCBI Taxonomy" id="28034"/>
    <lineage>
        <taxon>Bacteria</taxon>
        <taxon>Bacillati</taxon>
        <taxon>Bacillota</taxon>
        <taxon>Clostridia</taxon>
        <taxon>Eubacteriales</taxon>
        <taxon>Clostridiales Family XVII. Incertae Sedis</taxon>
        <taxon>Sulfobacillus</taxon>
    </lineage>
</organism>
<dbReference type="InterPro" id="IPR038729">
    <property type="entry name" value="Rad50/SbcC_AAA"/>
</dbReference>
<sequence length="641" mass="73218">MHGETTYGKILALYSMKPRRDFMHRLTKLYIENFKAFGSGQHIPLAPITLVYGPNSEGKSALLEALLLMAQSLHHPQSLQVLMVNGSLVSLRHFHTLIHQHNLSLPLKLGVFLQLDSESSKDSLQSVLARHDTEVGMVWEFQWDNTHEVILHRKTDIYVGDAVNPLLRIHAPDSPERTVQSSGDHHTGRMHEFIFPPKAHFEPEVPKAWAAEQHGTIPLTMFRLWQSLTERALNKWKPVVEELQRWVNLIHANPTLAAKNLRNLVEHYQGDIYEPFLDDPVAIFELGDPETIKSFAKVLRDSIDILSDPDPVHHLMWWGQYFSLYEAGDPWELRRKNQFLWSPDFSDLWYHFRSAIGTNYDNLPWGGAVLRILLSDWEYRMKMHKSQNESQNEGLWNDGEVLFELMNPKDLVDTLNGAVETIASHISFIGPMRQRFSSIVTNAEEDAVSVGLSGEQTIEILRRHPDKLDELNEALMQMGINYTLRIEPVLDSDLSMLSKVILHDNILDSDVAMDQLGYGISQILPIITEILAVDQKIVLVQQPELHIHPRLQAELGSIFAKGIAHNQYIIETHSENLLLRLRRLIRIGQLSPESISVIYVQKTPDGSQCSAIRLDQQGNFLDPWPSGFFEEGFDELFGGNL</sequence>
<evidence type="ECO:0000313" key="5">
    <source>
        <dbReference type="Proteomes" id="UP000242705"/>
    </source>
</evidence>
<comment type="caution">
    <text evidence="4">The sequence shown here is derived from an EMBL/GenBank/DDBJ whole genome shotgun (WGS) entry which is preliminary data.</text>
</comment>
<dbReference type="PANTHER" id="PTHR43581:SF2">
    <property type="entry name" value="EXCINUCLEASE ATPASE SUBUNIT"/>
    <property type="match status" value="1"/>
</dbReference>
<feature type="domain" description="Rad50/SbcC-type AAA" evidence="3">
    <location>
        <begin position="28"/>
        <end position="68"/>
    </location>
</feature>